<evidence type="ECO:0000313" key="2">
    <source>
        <dbReference type="Proteomes" id="UP000001060"/>
    </source>
</evidence>
<dbReference type="RefSeq" id="WP_003636164.1">
    <property type="nucleotide sequence ID" value="NC_013861.1"/>
</dbReference>
<sequence>MPKKLKNYSPILENIKIQKKLDLKLILAYGWGEEQLNKAGTKDHLSEGIVNAVKEAVIVQEK</sequence>
<name>D3HJV7_LEGLN</name>
<reference evidence="1 2" key="1">
    <citation type="journal article" date="2010" name="PLoS Genet.">
        <title>Analysis of the Legionella longbeachae genome and transcriptome uncovers unique strategies to cause Legionnaires' disease.</title>
        <authorList>
            <person name="Cazalet C."/>
            <person name="Gomez-Valero L."/>
            <person name="Rusniok C."/>
            <person name="Lomma M."/>
            <person name="Dervins-Ravault D."/>
            <person name="Newton H."/>
            <person name="Sansom F."/>
            <person name="Jarraud S."/>
            <person name="Zidane N."/>
            <person name="Ma L."/>
            <person name="Bouchier C."/>
            <person name="Etienne J."/>
            <person name="Hartland E."/>
            <person name="Buchrieser C."/>
        </authorList>
    </citation>
    <scope>NUCLEOTIDE SEQUENCE [LARGE SCALE GENOMIC DNA]</scope>
    <source>
        <strain evidence="1 2">NSW150</strain>
    </source>
</reference>
<protein>
    <submittedName>
        <fullName evidence="1">Uncharacterized protein</fullName>
    </submittedName>
</protein>
<organism evidence="1 2">
    <name type="scientific">Legionella longbeachae serogroup 1 (strain NSW150)</name>
    <dbReference type="NCBI Taxonomy" id="661367"/>
    <lineage>
        <taxon>Bacteria</taxon>
        <taxon>Pseudomonadati</taxon>
        <taxon>Pseudomonadota</taxon>
        <taxon>Gammaproteobacteria</taxon>
        <taxon>Legionellales</taxon>
        <taxon>Legionellaceae</taxon>
        <taxon>Legionella</taxon>
    </lineage>
</organism>
<dbReference type="HOGENOM" id="CLU_2898704_0_0_6"/>
<proteinExistence type="predicted"/>
<dbReference type="Proteomes" id="UP000001060">
    <property type="component" value="Chromosome"/>
</dbReference>
<keyword evidence="2" id="KW-1185">Reference proteome</keyword>
<gene>
    <name evidence="1" type="ordered locus">LLO_2298</name>
</gene>
<dbReference type="EMBL" id="FN650140">
    <property type="protein sequence ID" value="CBJ12710.1"/>
    <property type="molecule type" value="Genomic_DNA"/>
</dbReference>
<accession>D3HJV7</accession>
<dbReference type="KEGG" id="llo:LLO_2298"/>
<dbReference type="GeneID" id="40926501"/>
<dbReference type="AlphaFoldDB" id="D3HJV7"/>
<evidence type="ECO:0000313" key="1">
    <source>
        <dbReference type="EMBL" id="CBJ12710.1"/>
    </source>
</evidence>